<organism evidence="2 3">
    <name type="scientific">Hirsutella rhossiliensis</name>
    <dbReference type="NCBI Taxonomy" id="111463"/>
    <lineage>
        <taxon>Eukaryota</taxon>
        <taxon>Fungi</taxon>
        <taxon>Dikarya</taxon>
        <taxon>Ascomycota</taxon>
        <taxon>Pezizomycotina</taxon>
        <taxon>Sordariomycetes</taxon>
        <taxon>Hypocreomycetidae</taxon>
        <taxon>Hypocreales</taxon>
        <taxon>Ophiocordycipitaceae</taxon>
        <taxon>Hirsutella</taxon>
    </lineage>
</organism>
<protein>
    <submittedName>
        <fullName evidence="2">Uncharacterized protein</fullName>
    </submittedName>
</protein>
<sequence length="97" mass="10825">MSQLGVFKDASQDRLQLIGLLDGDEVRREGHDSGQFSESDIDAEDYFNLLLSPARPRRIRHSQGLAAVVLPPVQEGGRDNLEGKLDRRGRHDVFGAR</sequence>
<comment type="caution">
    <text evidence="2">The sequence shown here is derived from an EMBL/GenBank/DDBJ whole genome shotgun (WGS) entry which is preliminary data.</text>
</comment>
<dbReference type="RefSeq" id="XP_044717429.1">
    <property type="nucleotide sequence ID" value="XM_044867408.1"/>
</dbReference>
<reference evidence="2" key="1">
    <citation type="submission" date="2021-09" db="EMBL/GenBank/DDBJ databases">
        <title>A high-quality genome of the endoparasitic fungus Hirsutella rhossiliensis with a comparison of Hirsutella genomes reveals transposable elements contributing to genome size variation.</title>
        <authorList>
            <person name="Lin R."/>
            <person name="Jiao Y."/>
            <person name="Sun X."/>
            <person name="Ling J."/>
            <person name="Xie B."/>
            <person name="Cheng X."/>
        </authorList>
    </citation>
    <scope>NUCLEOTIDE SEQUENCE</scope>
    <source>
        <strain evidence="2">HR02</strain>
    </source>
</reference>
<proteinExistence type="predicted"/>
<dbReference type="GeneID" id="68358066"/>
<dbReference type="EMBL" id="JAIZPD010000011">
    <property type="protein sequence ID" value="KAH0959916.1"/>
    <property type="molecule type" value="Genomic_DNA"/>
</dbReference>
<name>A0A9P8SGE7_9HYPO</name>
<gene>
    <name evidence="2" type="ORF">HRG_08937</name>
</gene>
<evidence type="ECO:0000313" key="2">
    <source>
        <dbReference type="EMBL" id="KAH0959916.1"/>
    </source>
</evidence>
<dbReference type="AlphaFoldDB" id="A0A9P8SGE7"/>
<feature type="region of interest" description="Disordered" evidence="1">
    <location>
        <begin position="76"/>
        <end position="97"/>
    </location>
</feature>
<accession>A0A9P8SGE7</accession>
<dbReference type="Proteomes" id="UP000824596">
    <property type="component" value="Unassembled WGS sequence"/>
</dbReference>
<keyword evidence="3" id="KW-1185">Reference proteome</keyword>
<evidence type="ECO:0000256" key="1">
    <source>
        <dbReference type="SAM" id="MobiDB-lite"/>
    </source>
</evidence>
<evidence type="ECO:0000313" key="3">
    <source>
        <dbReference type="Proteomes" id="UP000824596"/>
    </source>
</evidence>